<dbReference type="InParanoid" id="A0A3B5PX95"/>
<accession>A0A3B5PX95</accession>
<sequence length="150" mass="17237">PLSQDPDVWSRRPALPAPVESGGSQGASHSLCLMTTCLRPVSYNPEVSLSIQHRGQVFLSHDRQRGRKKKPRVQRTEQPVLCSPELWYKWVRQLEAGRNHNKALDWSKNLGMNHLHGNRGGQGTWVKNKPKYRINMNQIEGKIWLINQIK</sequence>
<reference evidence="3" key="2">
    <citation type="journal article" date="2013" name="Nat. Genet.">
        <title>The genome of the platyfish, Xiphophorus maculatus, provides insights into evolutionary adaptation and several complex traits.</title>
        <authorList>
            <person name="Schartl M."/>
            <person name="Walter R.B."/>
            <person name="Shen Y."/>
            <person name="Garcia T."/>
            <person name="Catchen J."/>
            <person name="Amores A."/>
            <person name="Braasch I."/>
            <person name="Chalopin D."/>
            <person name="Volff J.N."/>
            <person name="Lesch K.P."/>
            <person name="Bisazza A."/>
            <person name="Minx P."/>
            <person name="Hillier L."/>
            <person name="Wilson R.K."/>
            <person name="Fuerstenberg S."/>
            <person name="Boore J."/>
            <person name="Searle S."/>
            <person name="Postlethwait J.H."/>
            <person name="Warren W.C."/>
        </authorList>
    </citation>
    <scope>NUCLEOTIDE SEQUENCE [LARGE SCALE GENOMIC DNA]</scope>
    <source>
        <strain evidence="3">JP 163 A</strain>
    </source>
</reference>
<name>A0A3B5PX95_XIPMA</name>
<organism evidence="2 3">
    <name type="scientific">Xiphophorus maculatus</name>
    <name type="common">Southern platyfish</name>
    <name type="synonym">Platypoecilus maculatus</name>
    <dbReference type="NCBI Taxonomy" id="8083"/>
    <lineage>
        <taxon>Eukaryota</taxon>
        <taxon>Metazoa</taxon>
        <taxon>Chordata</taxon>
        <taxon>Craniata</taxon>
        <taxon>Vertebrata</taxon>
        <taxon>Euteleostomi</taxon>
        <taxon>Actinopterygii</taxon>
        <taxon>Neopterygii</taxon>
        <taxon>Teleostei</taxon>
        <taxon>Neoteleostei</taxon>
        <taxon>Acanthomorphata</taxon>
        <taxon>Ovalentaria</taxon>
        <taxon>Atherinomorphae</taxon>
        <taxon>Cyprinodontiformes</taxon>
        <taxon>Poeciliidae</taxon>
        <taxon>Poeciliinae</taxon>
        <taxon>Xiphophorus</taxon>
    </lineage>
</organism>
<evidence type="ECO:0000256" key="1">
    <source>
        <dbReference type="SAM" id="MobiDB-lite"/>
    </source>
</evidence>
<reference evidence="2" key="3">
    <citation type="submission" date="2025-08" db="UniProtKB">
        <authorList>
            <consortium name="Ensembl"/>
        </authorList>
    </citation>
    <scope>IDENTIFICATION</scope>
    <source>
        <strain evidence="2">JP 163 A</strain>
    </source>
</reference>
<evidence type="ECO:0000313" key="2">
    <source>
        <dbReference type="Ensembl" id="ENSXMAP00000022301.1"/>
    </source>
</evidence>
<evidence type="ECO:0000313" key="3">
    <source>
        <dbReference type="Proteomes" id="UP000002852"/>
    </source>
</evidence>
<dbReference type="AlphaFoldDB" id="A0A3B5PX95"/>
<reference evidence="2" key="4">
    <citation type="submission" date="2025-09" db="UniProtKB">
        <authorList>
            <consortium name="Ensembl"/>
        </authorList>
    </citation>
    <scope>IDENTIFICATION</scope>
    <source>
        <strain evidence="2">JP 163 A</strain>
    </source>
</reference>
<dbReference type="Ensembl" id="ENSXMAT00000036157.1">
    <property type="protein sequence ID" value="ENSXMAP00000022301.1"/>
    <property type="gene ID" value="ENSXMAG00000026857.1"/>
</dbReference>
<protein>
    <submittedName>
        <fullName evidence="2">Uncharacterized protein</fullName>
    </submittedName>
</protein>
<reference evidence="3" key="1">
    <citation type="submission" date="2012-01" db="EMBL/GenBank/DDBJ databases">
        <authorList>
            <person name="Walter R."/>
            <person name="Schartl M."/>
            <person name="Warren W."/>
        </authorList>
    </citation>
    <scope>NUCLEOTIDE SEQUENCE [LARGE SCALE GENOMIC DNA]</scope>
    <source>
        <strain evidence="3">JP 163 A</strain>
    </source>
</reference>
<keyword evidence="3" id="KW-1185">Reference proteome</keyword>
<proteinExistence type="predicted"/>
<dbReference type="Proteomes" id="UP000002852">
    <property type="component" value="Unassembled WGS sequence"/>
</dbReference>
<feature type="region of interest" description="Disordered" evidence="1">
    <location>
        <begin position="1"/>
        <end position="26"/>
    </location>
</feature>